<protein>
    <submittedName>
        <fullName evidence="2">Pr1-like</fullName>
    </submittedName>
</protein>
<sequence length="235" mass="23602">MSRPEITQRAFLACVYYSLSQEASRGERARGPGPREWGPRGSLTVHGGPGAPGLTPAGAVGPTHQPHPRARAADGRAPRGSGSARPKAATSARPAGGGAPAPLWLPAAAIGTAERRPREGGGKGETRRRSTAHPRSTATTKKAAGAEEGGGAARVDGDGGAPAVGELDEGVDGDGDGAAKPKEATPGRETVPASGESRPKVVGDGGERGRRRELDAGEEKVRQGAETGEGGVGRV</sequence>
<gene>
    <name evidence="2" type="primary">K0098G01.25</name>
</gene>
<feature type="compositionally biased region" description="Low complexity" evidence="1">
    <location>
        <begin position="78"/>
        <end position="111"/>
    </location>
</feature>
<evidence type="ECO:0000313" key="2">
    <source>
        <dbReference type="EMBL" id="BAI39812.1"/>
    </source>
</evidence>
<feature type="compositionally biased region" description="Gly residues" evidence="1">
    <location>
        <begin position="147"/>
        <end position="162"/>
    </location>
</feature>
<name>C8TF90_ORYSI</name>
<feature type="compositionally biased region" description="Basic and acidic residues" evidence="1">
    <location>
        <begin position="177"/>
        <end position="186"/>
    </location>
</feature>
<proteinExistence type="predicted"/>
<feature type="compositionally biased region" description="Low complexity" evidence="1">
    <location>
        <begin position="31"/>
        <end position="42"/>
    </location>
</feature>
<reference evidence="2" key="1">
    <citation type="journal article" date="2009" name="Plant J.">
        <title>Comparative analysis of complete orthologous centromeres from two subspecies of rice reveals rapid variation of centromere organization and structure.</title>
        <authorList>
            <person name="Wu J."/>
            <person name="Fujisawa M."/>
            <person name="Tian Z."/>
            <person name="Yamagata H."/>
            <person name="Kamiya K."/>
            <person name="Shibata M."/>
            <person name="Hosokawa S."/>
            <person name="Ito Y."/>
            <person name="Hamada M."/>
            <person name="Katagiri S."/>
            <person name="Kurita K."/>
            <person name="Yamamoto M."/>
            <person name="Kikuta A."/>
            <person name="Machita K."/>
            <person name="Karasawa W."/>
            <person name="Kanamori H."/>
            <person name="Namiki N."/>
            <person name="Mizuno H."/>
            <person name="Ma J."/>
            <person name="Sasaki T."/>
            <person name="Matsumoto T."/>
        </authorList>
    </citation>
    <scope>NUCLEOTIDE SEQUENCE</scope>
</reference>
<dbReference type="EMBL" id="AP009086">
    <property type="protein sequence ID" value="BAI39812.1"/>
    <property type="molecule type" value="Genomic_DNA"/>
</dbReference>
<dbReference type="AlphaFoldDB" id="C8TF90"/>
<feature type="compositionally biased region" description="Basic and acidic residues" evidence="1">
    <location>
        <begin position="197"/>
        <end position="223"/>
    </location>
</feature>
<organism evidence="2">
    <name type="scientific">Oryza sativa subsp. indica</name>
    <name type="common">Rice</name>
    <dbReference type="NCBI Taxonomy" id="39946"/>
    <lineage>
        <taxon>Eukaryota</taxon>
        <taxon>Viridiplantae</taxon>
        <taxon>Streptophyta</taxon>
        <taxon>Embryophyta</taxon>
        <taxon>Tracheophyta</taxon>
        <taxon>Spermatophyta</taxon>
        <taxon>Magnoliopsida</taxon>
        <taxon>Liliopsida</taxon>
        <taxon>Poales</taxon>
        <taxon>Poaceae</taxon>
        <taxon>BOP clade</taxon>
        <taxon>Oryzoideae</taxon>
        <taxon>Oryzeae</taxon>
        <taxon>Oryzinae</taxon>
        <taxon>Oryza</taxon>
        <taxon>Oryza sativa</taxon>
    </lineage>
</organism>
<accession>C8TF90</accession>
<evidence type="ECO:0000256" key="1">
    <source>
        <dbReference type="SAM" id="MobiDB-lite"/>
    </source>
</evidence>
<feature type="compositionally biased region" description="Acidic residues" evidence="1">
    <location>
        <begin position="166"/>
        <end position="175"/>
    </location>
</feature>
<feature type="compositionally biased region" description="Basic and acidic residues" evidence="1">
    <location>
        <begin position="113"/>
        <end position="128"/>
    </location>
</feature>
<feature type="region of interest" description="Disordered" evidence="1">
    <location>
        <begin position="21"/>
        <end position="235"/>
    </location>
</feature>
<feature type="compositionally biased region" description="Low complexity" evidence="1">
    <location>
        <begin position="52"/>
        <end position="62"/>
    </location>
</feature>